<dbReference type="SUPFAM" id="SSF55781">
    <property type="entry name" value="GAF domain-like"/>
    <property type="match status" value="1"/>
</dbReference>
<reference evidence="8" key="2">
    <citation type="submission" date="2022-12" db="EMBL/GenBank/DDBJ databases">
        <authorList>
            <person name="Webb A."/>
        </authorList>
    </citation>
    <scope>NUCLEOTIDE SEQUENCE</scope>
    <source>
        <strain evidence="8">Pf2</strain>
    </source>
</reference>
<evidence type="ECO:0000313" key="10">
    <source>
        <dbReference type="Proteomes" id="UP001159659"/>
    </source>
</evidence>
<dbReference type="PANTHER" id="PTHR43102:SF2">
    <property type="entry name" value="GAF DOMAIN-CONTAINING PROTEIN"/>
    <property type="match status" value="1"/>
</dbReference>
<dbReference type="EMBL" id="CAKLBC010000784">
    <property type="protein sequence ID" value="CAH0488250.1"/>
    <property type="molecule type" value="Genomic_DNA"/>
</dbReference>
<evidence type="ECO:0000259" key="6">
    <source>
        <dbReference type="PROSITE" id="PS50178"/>
    </source>
</evidence>
<dbReference type="InterPro" id="IPR013083">
    <property type="entry name" value="Znf_RING/FYVE/PHD"/>
</dbReference>
<evidence type="ECO:0000256" key="5">
    <source>
        <dbReference type="SAM" id="MobiDB-lite"/>
    </source>
</evidence>
<dbReference type="InterPro" id="IPR029016">
    <property type="entry name" value="GAF-like_dom_sf"/>
</dbReference>
<keyword evidence="2 4" id="KW-0863">Zinc-finger</keyword>
<feature type="compositionally biased region" description="Low complexity" evidence="5">
    <location>
        <begin position="485"/>
        <end position="506"/>
    </location>
</feature>
<gene>
    <name evidence="7" type="ORF">PFR001_LOCUS3744</name>
    <name evidence="8" type="ORF">PFR002_LOCUS4430</name>
</gene>
<evidence type="ECO:0000256" key="1">
    <source>
        <dbReference type="ARBA" id="ARBA00022723"/>
    </source>
</evidence>
<dbReference type="InterPro" id="IPR011011">
    <property type="entry name" value="Znf_FYVE_PHD"/>
</dbReference>
<dbReference type="PROSITE" id="PS50178">
    <property type="entry name" value="ZF_FYVE"/>
    <property type="match status" value="1"/>
</dbReference>
<dbReference type="Gene3D" id="3.30.450.40">
    <property type="match status" value="1"/>
</dbReference>
<dbReference type="Gene3D" id="3.30.40.10">
    <property type="entry name" value="Zinc/RING finger domain, C3HC4 (zinc finger)"/>
    <property type="match status" value="1"/>
</dbReference>
<keyword evidence="1" id="KW-0479">Metal-binding</keyword>
<dbReference type="CDD" id="cd00065">
    <property type="entry name" value="FYVE_like_SF"/>
    <property type="match status" value="1"/>
</dbReference>
<dbReference type="AlphaFoldDB" id="A0AAV0TI93"/>
<evidence type="ECO:0000256" key="3">
    <source>
        <dbReference type="ARBA" id="ARBA00022833"/>
    </source>
</evidence>
<evidence type="ECO:0000256" key="4">
    <source>
        <dbReference type="PROSITE-ProRule" id="PRU00091"/>
    </source>
</evidence>
<keyword evidence="9" id="KW-1185">Reference proteome</keyword>
<evidence type="ECO:0000313" key="9">
    <source>
        <dbReference type="Proteomes" id="UP001157938"/>
    </source>
</evidence>
<dbReference type="Proteomes" id="UP001157938">
    <property type="component" value="Unassembled WGS sequence"/>
</dbReference>
<dbReference type="Proteomes" id="UP001159659">
    <property type="component" value="Unassembled WGS sequence"/>
</dbReference>
<dbReference type="EMBL" id="CANTFK010000666">
    <property type="protein sequence ID" value="CAI5722403.1"/>
    <property type="molecule type" value="Genomic_DNA"/>
</dbReference>
<dbReference type="InterPro" id="IPR017455">
    <property type="entry name" value="Znf_FYVE-rel"/>
</dbReference>
<reference evidence="7 9" key="1">
    <citation type="submission" date="2021-11" db="EMBL/GenBank/DDBJ databases">
        <authorList>
            <person name="Islam A."/>
            <person name="Islam S."/>
            <person name="Flora M.S."/>
            <person name="Rahman M."/>
            <person name="Ziaur R.M."/>
            <person name="Epstein J.H."/>
            <person name="Hassan M."/>
            <person name="Klassen M."/>
            <person name="Woodard K."/>
            <person name="Webb A."/>
            <person name="Webby R.J."/>
            <person name="El Zowalaty M.E."/>
        </authorList>
    </citation>
    <scope>NUCLEOTIDE SEQUENCE [LARGE SCALE GENOMIC DNA]</scope>
    <source>
        <strain evidence="7">Pf1</strain>
    </source>
</reference>
<organism evidence="8 10">
    <name type="scientific">Peronospora farinosa</name>
    <dbReference type="NCBI Taxonomy" id="134698"/>
    <lineage>
        <taxon>Eukaryota</taxon>
        <taxon>Sar</taxon>
        <taxon>Stramenopiles</taxon>
        <taxon>Oomycota</taxon>
        <taxon>Peronosporomycetes</taxon>
        <taxon>Peronosporales</taxon>
        <taxon>Peronosporaceae</taxon>
        <taxon>Peronospora</taxon>
    </lineage>
</organism>
<evidence type="ECO:0000256" key="2">
    <source>
        <dbReference type="ARBA" id="ARBA00022771"/>
    </source>
</evidence>
<sequence length="978" mass="108469">MVLTVVDNEQQARQCGRMRAKEIFQPMRWKRIGTLSDEAAKLYENVRHGSSNQSSHSYSLRAVKPLQASLAEVEAVLTGQTAFFGTEKISSVLARLLPATYVSGGRIIRYPVLKHSTSERENVELQYARLKPYTVMTQEQKTKNTVLLESMDNYVLLGYTLSTKLQRSDTSKRKSLSVAAPVPSLLHLFRPVAVSAFAERRHDFSTERLSPNDFGITYIIQEMPSSQEDGNQQKEIEQTVTLEVVLTCSLDPKQGIAMGDEDLMEIVRQQKQRLRHDALCLTRLQPFIDAYRQEKFGPTMSPNQPREPQFDPKNCDPNLLRGSMFAGGRTCGICHRKFRPFRWKRQCETCEKIVCNQCMSVLAEARSLSRRKKRLCSQCVYSETSNVAAMHKAAADAAQDDEKSAGGSAISVKAHVSSKNSTMNVLQFPSIDLLITKHKSRRSTAPVETGTLSEAFSRVQIDFGLDPSLVSTSSKAPDRRRARSRQSQLSQGSVGSTTSNVSGTSSLFGASIGNRRATMPSHTDLGAVEFAEAESMRSRRAKTVLLDDLRKTPVTYKALDFTSHSSSSPTHYLYPTSEEKAGYEEEQQQKVAGPHASLCRTSEYQYVKLKTPEPDYELDFSWFNIFPKAPVDRTADELARARYVEVTGLKMDARLLVLLRHDKALEDLASRVLEVASQWDTCSINIVGSFEVYCLVTAFNKPELDLDYDMLKLEASPVMVDDVVSREESVSSYVVHHRSPFFVAEMEHDPRFRAHPLHTEQRAVSLLSFPIYSSGADTSGSMAQGDAYCVATLDLLKRDQVPASSHVSHDLVSNVGDLLRKISARLEVVALESYALHKPRHRATHSFGSSCDSRNSTRRADSITELYDIDSDSVVASPSCFQAATMDRLTSLSYAKVRGIGLGGIGLGGIAGPGSSTWKYDSDNESTTSSQSATSTCSQSSRFSSHLYSAADMHSTIESLLQQASKTSRYISETGVSI</sequence>
<dbReference type="GO" id="GO:0008270">
    <property type="term" value="F:zinc ion binding"/>
    <property type="evidence" value="ECO:0007669"/>
    <property type="project" value="UniProtKB-KW"/>
</dbReference>
<dbReference type="PANTHER" id="PTHR43102">
    <property type="entry name" value="SLR1143 PROTEIN"/>
    <property type="match status" value="1"/>
</dbReference>
<feature type="region of interest" description="Disordered" evidence="5">
    <location>
        <begin position="470"/>
        <end position="506"/>
    </location>
</feature>
<evidence type="ECO:0000313" key="7">
    <source>
        <dbReference type="EMBL" id="CAH0488250.1"/>
    </source>
</evidence>
<proteinExistence type="predicted"/>
<evidence type="ECO:0000313" key="8">
    <source>
        <dbReference type="EMBL" id="CAI5722403.1"/>
    </source>
</evidence>
<protein>
    <recommendedName>
        <fullName evidence="6">FYVE-type domain-containing protein</fullName>
    </recommendedName>
</protein>
<accession>A0AAV0TI93</accession>
<comment type="caution">
    <text evidence="8">The sequence shown here is derived from an EMBL/GenBank/DDBJ whole genome shotgun (WGS) entry which is preliminary data.</text>
</comment>
<feature type="domain" description="FYVE-type" evidence="6">
    <location>
        <begin position="331"/>
        <end position="384"/>
    </location>
</feature>
<name>A0AAV0TI93_9STRA</name>
<keyword evidence="3" id="KW-0862">Zinc</keyword>
<dbReference type="SUPFAM" id="SSF57903">
    <property type="entry name" value="FYVE/PHD zinc finger"/>
    <property type="match status" value="1"/>
</dbReference>